<dbReference type="AlphaFoldDB" id="A0A7R8W5E7"/>
<feature type="compositionally biased region" description="Pro residues" evidence="1">
    <location>
        <begin position="159"/>
        <end position="168"/>
    </location>
</feature>
<keyword evidence="2" id="KW-1133">Transmembrane helix</keyword>
<proteinExistence type="predicted"/>
<evidence type="ECO:0000256" key="1">
    <source>
        <dbReference type="SAM" id="MobiDB-lite"/>
    </source>
</evidence>
<keyword evidence="2" id="KW-0812">Transmembrane</keyword>
<evidence type="ECO:0000256" key="2">
    <source>
        <dbReference type="SAM" id="Phobius"/>
    </source>
</evidence>
<gene>
    <name evidence="3" type="ORF">CTOB1V02_LOCUS1403</name>
</gene>
<keyword evidence="2" id="KW-0472">Membrane</keyword>
<feature type="region of interest" description="Disordered" evidence="1">
    <location>
        <begin position="358"/>
        <end position="391"/>
    </location>
</feature>
<feature type="region of interest" description="Disordered" evidence="1">
    <location>
        <begin position="232"/>
        <end position="280"/>
    </location>
</feature>
<protein>
    <submittedName>
        <fullName evidence="3">Uncharacterized protein</fullName>
    </submittedName>
</protein>
<organism evidence="3">
    <name type="scientific">Cyprideis torosa</name>
    <dbReference type="NCBI Taxonomy" id="163714"/>
    <lineage>
        <taxon>Eukaryota</taxon>
        <taxon>Metazoa</taxon>
        <taxon>Ecdysozoa</taxon>
        <taxon>Arthropoda</taxon>
        <taxon>Crustacea</taxon>
        <taxon>Oligostraca</taxon>
        <taxon>Ostracoda</taxon>
        <taxon>Podocopa</taxon>
        <taxon>Podocopida</taxon>
        <taxon>Cytherocopina</taxon>
        <taxon>Cytheroidea</taxon>
        <taxon>Cytherideidae</taxon>
        <taxon>Cyprideis</taxon>
    </lineage>
</organism>
<sequence length="450" mass="48709">MIMDFLQEDVWEDVPTCYADMSCEPDDILGGAPPTLPPPPPLPSFLMDGENPWPVSPDDGCPLCSWATGSPIGDPPEAVGGHLTSGNVTGSSELQDEEASLLSQRGEHAIRQLSQNNESSNEEAGFIVVLVLVALLSAVLGATLVICLIRCRRSKDSPARPPPWPSTRPFPLSLMPKTDAAHSNSPTPSPKCQRHARTTFCPEQNSYCEEPYAPSAQGPTYAELNPYCEIPEPVHPTNHQRNIGIYENPSSGQGSTPSSAYYSDSSHQSPKGGGRQSPTSLEVATICGGAHYRNYQELISSPDHLDVPPPVHPLSLMRCPHQHGVTTYMPQPARQPYHRHYPTGGKLVPRMIPCNGSCRLPQHRPGPPPQYHSPYPPHSSSSSSGISLPSQSQPCVCPYHLQMARRNGNGEERIVTSKLDVEPFQVSNNRATLSSVNRTEFATGGGSPFV</sequence>
<feature type="compositionally biased region" description="Low complexity" evidence="1">
    <location>
        <begin position="378"/>
        <end position="391"/>
    </location>
</feature>
<reference evidence="3" key="1">
    <citation type="submission" date="2020-11" db="EMBL/GenBank/DDBJ databases">
        <authorList>
            <person name="Tran Van P."/>
        </authorList>
    </citation>
    <scope>NUCLEOTIDE SEQUENCE</scope>
</reference>
<feature type="compositionally biased region" description="Pro residues" evidence="1">
    <location>
        <begin position="364"/>
        <end position="377"/>
    </location>
</feature>
<feature type="compositionally biased region" description="Low complexity" evidence="1">
    <location>
        <begin position="255"/>
        <end position="269"/>
    </location>
</feature>
<feature type="region of interest" description="Disordered" evidence="1">
    <location>
        <begin position="154"/>
        <end position="195"/>
    </location>
</feature>
<feature type="transmembrane region" description="Helical" evidence="2">
    <location>
        <begin position="124"/>
        <end position="149"/>
    </location>
</feature>
<accession>A0A7R8W5E7</accession>
<name>A0A7R8W5E7_9CRUS</name>
<evidence type="ECO:0000313" key="3">
    <source>
        <dbReference type="EMBL" id="CAD7223418.1"/>
    </source>
</evidence>
<dbReference type="EMBL" id="OB660197">
    <property type="protein sequence ID" value="CAD7223418.1"/>
    <property type="molecule type" value="Genomic_DNA"/>
</dbReference>